<feature type="region of interest" description="Disordered" evidence="1">
    <location>
        <begin position="1"/>
        <end position="109"/>
    </location>
</feature>
<proteinExistence type="predicted"/>
<dbReference type="RefSeq" id="WP_179589928.1">
    <property type="nucleotide sequence ID" value="NZ_CP184479.1"/>
</dbReference>
<evidence type="ECO:0000313" key="2">
    <source>
        <dbReference type="EMBL" id="NYE85645.1"/>
    </source>
</evidence>
<organism evidence="2 3">
    <name type="scientific">Pigmentiphaga litoralis</name>
    <dbReference type="NCBI Taxonomy" id="516702"/>
    <lineage>
        <taxon>Bacteria</taxon>
        <taxon>Pseudomonadati</taxon>
        <taxon>Pseudomonadota</taxon>
        <taxon>Betaproteobacteria</taxon>
        <taxon>Burkholderiales</taxon>
        <taxon>Alcaligenaceae</taxon>
        <taxon>Pigmentiphaga</taxon>
    </lineage>
</organism>
<reference evidence="2 3" key="1">
    <citation type="submission" date="2020-07" db="EMBL/GenBank/DDBJ databases">
        <title>Genomic Encyclopedia of Type Strains, Phase IV (KMG-V): Genome sequencing to study the core and pangenomes of soil and plant-associated prokaryotes.</title>
        <authorList>
            <person name="Whitman W."/>
        </authorList>
    </citation>
    <scope>NUCLEOTIDE SEQUENCE [LARGE SCALE GENOMIC DNA]</scope>
    <source>
        <strain evidence="2 3">SAS40</strain>
    </source>
</reference>
<evidence type="ECO:0000256" key="1">
    <source>
        <dbReference type="SAM" id="MobiDB-lite"/>
    </source>
</evidence>
<gene>
    <name evidence="2" type="ORF">FHW18_004964</name>
</gene>
<dbReference type="EMBL" id="JACBYR010000003">
    <property type="protein sequence ID" value="NYE85645.1"/>
    <property type="molecule type" value="Genomic_DNA"/>
</dbReference>
<feature type="compositionally biased region" description="Acidic residues" evidence="1">
    <location>
        <begin position="61"/>
        <end position="70"/>
    </location>
</feature>
<name>A0A7Y9IZF3_9BURK</name>
<keyword evidence="3" id="KW-1185">Reference proteome</keyword>
<feature type="compositionally biased region" description="Acidic residues" evidence="1">
    <location>
        <begin position="100"/>
        <end position="109"/>
    </location>
</feature>
<dbReference type="AlphaFoldDB" id="A0A7Y9IZF3"/>
<accession>A0A7Y9IZF3</accession>
<protein>
    <submittedName>
        <fullName evidence="2">Uncharacterized protein</fullName>
    </submittedName>
</protein>
<evidence type="ECO:0000313" key="3">
    <source>
        <dbReference type="Proteomes" id="UP000542125"/>
    </source>
</evidence>
<sequence length="109" mass="11124">MANSTLLNDGEEAMGFPPGHTNADLGPSDSSDTGSDRAGLPQGDSDSDSGGAGDRPSVDISIEEEGDDLLPDSIEPIPGEGVDEQEISQGNVGDRIGDAIPDDDENDNV</sequence>
<dbReference type="Proteomes" id="UP000542125">
    <property type="component" value="Unassembled WGS sequence"/>
</dbReference>
<comment type="caution">
    <text evidence="2">The sequence shown here is derived from an EMBL/GenBank/DDBJ whole genome shotgun (WGS) entry which is preliminary data.</text>
</comment>